<dbReference type="EMBL" id="JAULSN010000001">
    <property type="protein sequence ID" value="KAK3382921.1"/>
    <property type="molecule type" value="Genomic_DNA"/>
</dbReference>
<feature type="transmembrane region" description="Helical" evidence="1">
    <location>
        <begin position="6"/>
        <end position="28"/>
    </location>
</feature>
<reference evidence="2" key="2">
    <citation type="submission" date="2023-06" db="EMBL/GenBank/DDBJ databases">
        <authorList>
            <consortium name="Lawrence Berkeley National Laboratory"/>
            <person name="Haridas S."/>
            <person name="Hensen N."/>
            <person name="Bonometti L."/>
            <person name="Westerberg I."/>
            <person name="Brannstrom I.O."/>
            <person name="Guillou S."/>
            <person name="Cros-Aarteil S."/>
            <person name="Calhoun S."/>
            <person name="Kuo A."/>
            <person name="Mondo S."/>
            <person name="Pangilinan J."/>
            <person name="Riley R."/>
            <person name="Labutti K."/>
            <person name="Andreopoulos B."/>
            <person name="Lipzen A."/>
            <person name="Chen C."/>
            <person name="Yanf M."/>
            <person name="Daum C."/>
            <person name="Ng V."/>
            <person name="Clum A."/>
            <person name="Steindorff A."/>
            <person name="Ohm R."/>
            <person name="Martin F."/>
            <person name="Silar P."/>
            <person name="Natvig D."/>
            <person name="Lalanne C."/>
            <person name="Gautier V."/>
            <person name="Ament-Velasquez S.L."/>
            <person name="Kruys A."/>
            <person name="Hutchinson M.I."/>
            <person name="Powell A.J."/>
            <person name="Barry K."/>
            <person name="Miller A.N."/>
            <person name="Grigoriev I.V."/>
            <person name="Debuchy R."/>
            <person name="Gladieux P."/>
            <person name="Thoren M.H."/>
            <person name="Johannesson H."/>
        </authorList>
    </citation>
    <scope>NUCLEOTIDE SEQUENCE</scope>
    <source>
        <strain evidence="2">CBS 958.72</strain>
    </source>
</reference>
<gene>
    <name evidence="2" type="ORF">B0T24DRAFT_602989</name>
</gene>
<dbReference type="Proteomes" id="UP001287356">
    <property type="component" value="Unassembled WGS sequence"/>
</dbReference>
<comment type="caution">
    <text evidence="2">The sequence shown here is derived from an EMBL/GenBank/DDBJ whole genome shotgun (WGS) entry which is preliminary data.</text>
</comment>
<keyword evidence="3" id="KW-1185">Reference proteome</keyword>
<protein>
    <submittedName>
        <fullName evidence="2">Uncharacterized protein</fullName>
    </submittedName>
</protein>
<evidence type="ECO:0000256" key="1">
    <source>
        <dbReference type="SAM" id="Phobius"/>
    </source>
</evidence>
<evidence type="ECO:0000313" key="2">
    <source>
        <dbReference type="EMBL" id="KAK3382921.1"/>
    </source>
</evidence>
<sequence length="70" mass="7726">MCIQVSPFFGIFSISIFFKVYALLFFLFPARFSVLLASSLPKPSTPMPLKPPSNLSTRCLAGRTSNIPTL</sequence>
<proteinExistence type="predicted"/>
<dbReference type="AlphaFoldDB" id="A0AAE0NJX5"/>
<organism evidence="2 3">
    <name type="scientific">Lasiosphaeria ovina</name>
    <dbReference type="NCBI Taxonomy" id="92902"/>
    <lineage>
        <taxon>Eukaryota</taxon>
        <taxon>Fungi</taxon>
        <taxon>Dikarya</taxon>
        <taxon>Ascomycota</taxon>
        <taxon>Pezizomycotina</taxon>
        <taxon>Sordariomycetes</taxon>
        <taxon>Sordariomycetidae</taxon>
        <taxon>Sordariales</taxon>
        <taxon>Lasiosphaeriaceae</taxon>
        <taxon>Lasiosphaeria</taxon>
    </lineage>
</organism>
<evidence type="ECO:0000313" key="3">
    <source>
        <dbReference type="Proteomes" id="UP001287356"/>
    </source>
</evidence>
<reference evidence="2" key="1">
    <citation type="journal article" date="2023" name="Mol. Phylogenet. Evol.">
        <title>Genome-scale phylogeny and comparative genomics of the fungal order Sordariales.</title>
        <authorList>
            <person name="Hensen N."/>
            <person name="Bonometti L."/>
            <person name="Westerberg I."/>
            <person name="Brannstrom I.O."/>
            <person name="Guillou S."/>
            <person name="Cros-Aarteil S."/>
            <person name="Calhoun S."/>
            <person name="Haridas S."/>
            <person name="Kuo A."/>
            <person name="Mondo S."/>
            <person name="Pangilinan J."/>
            <person name="Riley R."/>
            <person name="LaButti K."/>
            <person name="Andreopoulos B."/>
            <person name="Lipzen A."/>
            <person name="Chen C."/>
            <person name="Yan M."/>
            <person name="Daum C."/>
            <person name="Ng V."/>
            <person name="Clum A."/>
            <person name="Steindorff A."/>
            <person name="Ohm R.A."/>
            <person name="Martin F."/>
            <person name="Silar P."/>
            <person name="Natvig D.O."/>
            <person name="Lalanne C."/>
            <person name="Gautier V."/>
            <person name="Ament-Velasquez S.L."/>
            <person name="Kruys A."/>
            <person name="Hutchinson M.I."/>
            <person name="Powell A.J."/>
            <person name="Barry K."/>
            <person name="Miller A.N."/>
            <person name="Grigoriev I.V."/>
            <person name="Debuchy R."/>
            <person name="Gladieux P."/>
            <person name="Hiltunen Thoren M."/>
            <person name="Johannesson H."/>
        </authorList>
    </citation>
    <scope>NUCLEOTIDE SEQUENCE</scope>
    <source>
        <strain evidence="2">CBS 958.72</strain>
    </source>
</reference>
<accession>A0AAE0NJX5</accession>
<keyword evidence="1" id="KW-0472">Membrane</keyword>
<keyword evidence="1" id="KW-1133">Transmembrane helix</keyword>
<keyword evidence="1" id="KW-0812">Transmembrane</keyword>
<name>A0AAE0NJX5_9PEZI</name>